<keyword evidence="2" id="KW-1185">Reference proteome</keyword>
<gene>
    <name evidence="1" type="ORF">PsorP6_001171</name>
</gene>
<name>A0ACC0WX65_9STRA</name>
<dbReference type="EMBL" id="CM047580">
    <property type="protein sequence ID" value="KAI9922841.1"/>
    <property type="molecule type" value="Genomic_DNA"/>
</dbReference>
<proteinExistence type="predicted"/>
<organism evidence="1 2">
    <name type="scientific">Peronosclerospora sorghi</name>
    <dbReference type="NCBI Taxonomy" id="230839"/>
    <lineage>
        <taxon>Eukaryota</taxon>
        <taxon>Sar</taxon>
        <taxon>Stramenopiles</taxon>
        <taxon>Oomycota</taxon>
        <taxon>Peronosporomycetes</taxon>
        <taxon>Peronosporales</taxon>
        <taxon>Peronosporaceae</taxon>
        <taxon>Peronosclerospora</taxon>
    </lineage>
</organism>
<evidence type="ECO:0000313" key="2">
    <source>
        <dbReference type="Proteomes" id="UP001163321"/>
    </source>
</evidence>
<sequence length="87" mass="10148">MSNHNGKHLFDIAFALRLCNQNEKNRACIYIYSAMGLYQDAVEKALQVDVKIAKEMAGMPEDDETRKKLWNLSPITQSMREERLKMR</sequence>
<protein>
    <submittedName>
        <fullName evidence="1">Uncharacterized protein</fullName>
    </submittedName>
</protein>
<evidence type="ECO:0000313" key="1">
    <source>
        <dbReference type="EMBL" id="KAI9922841.1"/>
    </source>
</evidence>
<reference evidence="1 2" key="1">
    <citation type="journal article" date="2022" name="bioRxiv">
        <title>The genome of the oomycete Peronosclerospora sorghi, a cosmopolitan pathogen of maize and sorghum, is inflated with dispersed pseudogenes.</title>
        <authorList>
            <person name="Fletcher K."/>
            <person name="Martin F."/>
            <person name="Isakeit T."/>
            <person name="Cavanaugh K."/>
            <person name="Magill C."/>
            <person name="Michelmore R."/>
        </authorList>
    </citation>
    <scope>NUCLEOTIDE SEQUENCE [LARGE SCALE GENOMIC DNA]</scope>
    <source>
        <strain evidence="1">P6</strain>
    </source>
</reference>
<dbReference type="Proteomes" id="UP001163321">
    <property type="component" value="Chromosome 1"/>
</dbReference>
<comment type="caution">
    <text evidence="1">The sequence shown here is derived from an EMBL/GenBank/DDBJ whole genome shotgun (WGS) entry which is preliminary data.</text>
</comment>
<accession>A0ACC0WX65</accession>